<dbReference type="GO" id="GO:0051301">
    <property type="term" value="P:cell division"/>
    <property type="evidence" value="ECO:0007669"/>
    <property type="project" value="UniProtKB-KW"/>
</dbReference>
<comment type="caution">
    <text evidence="6">The sequence shown here is derived from an EMBL/GenBank/DDBJ whole genome shotgun (WGS) entry which is preliminary data.</text>
</comment>
<dbReference type="Pfam" id="PF00091">
    <property type="entry name" value="Tubulin"/>
    <property type="match status" value="1"/>
</dbReference>
<dbReference type="GO" id="GO:0005525">
    <property type="term" value="F:GTP binding"/>
    <property type="evidence" value="ECO:0007669"/>
    <property type="project" value="UniProtKB-KW"/>
</dbReference>
<dbReference type="PROSITE" id="PS01135">
    <property type="entry name" value="FTSZ_2"/>
    <property type="match status" value="1"/>
</dbReference>
<dbReference type="SMART" id="SM00864">
    <property type="entry name" value="Tubulin"/>
    <property type="match status" value="1"/>
</dbReference>
<dbReference type="PANTHER" id="PTHR30314">
    <property type="entry name" value="CELL DIVISION PROTEIN FTSZ-RELATED"/>
    <property type="match status" value="1"/>
</dbReference>
<dbReference type="PANTHER" id="PTHR30314:SF3">
    <property type="entry name" value="MITOCHONDRIAL DIVISION PROTEIN FSZA"/>
    <property type="match status" value="1"/>
</dbReference>
<feature type="domain" description="Tubulin/FtsZ 2-layer sandwich" evidence="5">
    <location>
        <begin position="210"/>
        <end position="328"/>
    </location>
</feature>
<evidence type="ECO:0000313" key="6">
    <source>
        <dbReference type="EMBL" id="MPL59038.1"/>
    </source>
</evidence>
<keyword evidence="6" id="KW-0132">Cell division</keyword>
<dbReference type="FunFam" id="3.40.50.1440:FF:000001">
    <property type="entry name" value="Cell division protein FtsZ"/>
    <property type="match status" value="1"/>
</dbReference>
<dbReference type="AlphaFoldDB" id="A0A644SWE5"/>
<evidence type="ECO:0000259" key="5">
    <source>
        <dbReference type="SMART" id="SM00865"/>
    </source>
</evidence>
<dbReference type="InterPro" id="IPR037103">
    <property type="entry name" value="Tubulin/FtsZ-like_C"/>
</dbReference>
<sequence length="399" mass="42322">MAIEIIDDEGTINPTVIKVIGAGGGGSNAVNRMIATGVKSVQFIAVNTDLQDLERSKAEIRLGIGTKLTKGLGAGGKPEVGEKAAMEDREIIEQSLRGADMVFVTSGLGGGTGTGSAPIIAQTARDLGALTVAVVTKPFSFEGKVVGRIAEEGLDKLRQAVDTVIVIPNQNLLKVVDKKTPIKQAFLLADDVLRQGVQGISDLITLAGDINIDFADVRTVMQGQGDAIMGIGVGSGESRAVDAANKAVNNPLLEDAKIEGARNVLVNVTGGEDFSLVEYQEIVDYITEKADEDAHIIAGFVTDPKVEDEVRVTVIATGFGSQRQQSMGEMARAALRNRPEIRKPASDYVSPKDFELFDQEGAAQVKGYSFENAAEGDELDIPTILREKKFGTERLGARL</sequence>
<dbReference type="Pfam" id="PF12327">
    <property type="entry name" value="FtsZ_C"/>
    <property type="match status" value="1"/>
</dbReference>
<keyword evidence="2" id="KW-0547">Nucleotide-binding</keyword>
<dbReference type="SMART" id="SM00865">
    <property type="entry name" value="Tubulin_C"/>
    <property type="match status" value="1"/>
</dbReference>
<dbReference type="InterPro" id="IPR008280">
    <property type="entry name" value="Tub_FtsZ_C"/>
</dbReference>
<dbReference type="PROSITE" id="PS01134">
    <property type="entry name" value="FTSZ_1"/>
    <property type="match status" value="1"/>
</dbReference>
<dbReference type="InterPro" id="IPR003008">
    <property type="entry name" value="Tubulin_FtsZ_GTPase"/>
</dbReference>
<dbReference type="InterPro" id="IPR036525">
    <property type="entry name" value="Tubulin/FtsZ_GTPase_sf"/>
</dbReference>
<reference evidence="6" key="1">
    <citation type="submission" date="2019-08" db="EMBL/GenBank/DDBJ databases">
        <authorList>
            <person name="Kucharzyk K."/>
            <person name="Murdoch R.W."/>
            <person name="Higgins S."/>
            <person name="Loffler F."/>
        </authorList>
    </citation>
    <scope>NUCLEOTIDE SEQUENCE</scope>
</reference>
<dbReference type="Gene3D" id="3.30.1330.20">
    <property type="entry name" value="Tubulin/FtsZ, C-terminal domain"/>
    <property type="match status" value="1"/>
</dbReference>
<dbReference type="HAMAP" id="MF_00909">
    <property type="entry name" value="FtsZ"/>
    <property type="match status" value="1"/>
</dbReference>
<dbReference type="GO" id="GO:0032153">
    <property type="term" value="C:cell division site"/>
    <property type="evidence" value="ECO:0007669"/>
    <property type="project" value="TreeGrafter"/>
</dbReference>
<dbReference type="EMBL" id="VSSQ01000008">
    <property type="protein sequence ID" value="MPL59038.1"/>
    <property type="molecule type" value="Genomic_DNA"/>
</dbReference>
<proteinExistence type="inferred from homology"/>
<feature type="domain" description="Tubulin/FtsZ GTPase" evidence="4">
    <location>
        <begin position="16"/>
        <end position="208"/>
    </location>
</feature>
<evidence type="ECO:0000256" key="2">
    <source>
        <dbReference type="ARBA" id="ARBA00022741"/>
    </source>
</evidence>
<evidence type="ECO:0000259" key="4">
    <source>
        <dbReference type="SMART" id="SM00864"/>
    </source>
</evidence>
<dbReference type="InterPro" id="IPR045061">
    <property type="entry name" value="FtsZ/CetZ"/>
</dbReference>
<dbReference type="CDD" id="cd02201">
    <property type="entry name" value="FtsZ_type1"/>
    <property type="match status" value="1"/>
</dbReference>
<dbReference type="InterPro" id="IPR020805">
    <property type="entry name" value="Cell_div_FtsZ_CS"/>
</dbReference>
<dbReference type="InterPro" id="IPR018316">
    <property type="entry name" value="Tubulin/FtsZ_2-layer-sand-dom"/>
</dbReference>
<evidence type="ECO:0000256" key="1">
    <source>
        <dbReference type="ARBA" id="ARBA00009690"/>
    </source>
</evidence>
<keyword evidence="6" id="KW-0131">Cell cycle</keyword>
<keyword evidence="3" id="KW-0342">GTP-binding</keyword>
<dbReference type="NCBIfam" id="TIGR00065">
    <property type="entry name" value="ftsZ"/>
    <property type="match status" value="1"/>
</dbReference>
<organism evidence="6">
    <name type="scientific">bioreactor metagenome</name>
    <dbReference type="NCBI Taxonomy" id="1076179"/>
    <lineage>
        <taxon>unclassified sequences</taxon>
        <taxon>metagenomes</taxon>
        <taxon>ecological metagenomes</taxon>
    </lineage>
</organism>
<dbReference type="InterPro" id="IPR024757">
    <property type="entry name" value="FtsZ_C"/>
</dbReference>
<dbReference type="InterPro" id="IPR000158">
    <property type="entry name" value="Cell_div_FtsZ"/>
</dbReference>
<evidence type="ECO:0000256" key="3">
    <source>
        <dbReference type="ARBA" id="ARBA00023134"/>
    </source>
</evidence>
<name>A0A644SWE5_9ZZZZ</name>
<gene>
    <name evidence="6" type="primary">ftsZ_4</name>
    <name evidence="6" type="ORF">SDC9_04586</name>
</gene>
<comment type="similarity">
    <text evidence="1">Belongs to the FtsZ family.</text>
</comment>
<dbReference type="PRINTS" id="PR00423">
    <property type="entry name" value="CELLDVISFTSZ"/>
</dbReference>
<protein>
    <submittedName>
        <fullName evidence="6">Cell division protein FtsZ</fullName>
    </submittedName>
</protein>
<dbReference type="Gene3D" id="3.40.50.1440">
    <property type="entry name" value="Tubulin/FtsZ, GTPase domain"/>
    <property type="match status" value="1"/>
</dbReference>
<accession>A0A644SWE5</accession>
<dbReference type="GO" id="GO:0003924">
    <property type="term" value="F:GTPase activity"/>
    <property type="evidence" value="ECO:0007669"/>
    <property type="project" value="InterPro"/>
</dbReference>
<dbReference type="SUPFAM" id="SSF52490">
    <property type="entry name" value="Tubulin nucleotide-binding domain-like"/>
    <property type="match status" value="1"/>
</dbReference>
<dbReference type="SUPFAM" id="SSF55307">
    <property type="entry name" value="Tubulin C-terminal domain-like"/>
    <property type="match status" value="1"/>
</dbReference>
<dbReference type="GO" id="GO:0005737">
    <property type="term" value="C:cytoplasm"/>
    <property type="evidence" value="ECO:0007669"/>
    <property type="project" value="TreeGrafter"/>
</dbReference>